<dbReference type="Gene3D" id="3.50.50.60">
    <property type="entry name" value="FAD/NAD(P)-binding domain"/>
    <property type="match status" value="1"/>
</dbReference>
<dbReference type="PANTHER" id="PTHR46720:SF3">
    <property type="entry name" value="FAD-BINDING DOMAIN-CONTAINING PROTEIN-RELATED"/>
    <property type="match status" value="1"/>
</dbReference>
<dbReference type="PRINTS" id="PR00420">
    <property type="entry name" value="RNGMNOXGNASE"/>
</dbReference>
<keyword evidence="1" id="KW-0285">Flavoprotein</keyword>
<evidence type="ECO:0000259" key="4">
    <source>
        <dbReference type="Pfam" id="PF01494"/>
    </source>
</evidence>
<dbReference type="STRING" id="27342.A0A0H2RZ22"/>
<dbReference type="AlphaFoldDB" id="A0A0H2RZ22"/>
<dbReference type="GO" id="GO:0071949">
    <property type="term" value="F:FAD binding"/>
    <property type="evidence" value="ECO:0007669"/>
    <property type="project" value="InterPro"/>
</dbReference>
<evidence type="ECO:0000313" key="5">
    <source>
        <dbReference type="EMBL" id="KLO16959.1"/>
    </source>
</evidence>
<dbReference type="SUPFAM" id="SSF54373">
    <property type="entry name" value="FAD-linked reductases, C-terminal domain"/>
    <property type="match status" value="1"/>
</dbReference>
<keyword evidence="6" id="KW-1185">Reference proteome</keyword>
<feature type="domain" description="FAD-binding" evidence="4">
    <location>
        <begin position="7"/>
        <end position="383"/>
    </location>
</feature>
<evidence type="ECO:0000256" key="3">
    <source>
        <dbReference type="ARBA" id="ARBA00023002"/>
    </source>
</evidence>
<keyword evidence="2" id="KW-0274">FAD</keyword>
<dbReference type="InParanoid" id="A0A0H2RZ22"/>
<dbReference type="GO" id="GO:0044550">
    <property type="term" value="P:secondary metabolite biosynthetic process"/>
    <property type="evidence" value="ECO:0007669"/>
    <property type="project" value="TreeGrafter"/>
</dbReference>
<dbReference type="InterPro" id="IPR002938">
    <property type="entry name" value="FAD-bd"/>
</dbReference>
<dbReference type="SUPFAM" id="SSF51905">
    <property type="entry name" value="FAD/NAD(P)-binding domain"/>
    <property type="match status" value="1"/>
</dbReference>
<dbReference type="Proteomes" id="UP000053477">
    <property type="component" value="Unassembled WGS sequence"/>
</dbReference>
<dbReference type="PANTHER" id="PTHR46720">
    <property type="entry name" value="HYDROXYLASE, PUTATIVE (AFU_ORTHOLOGUE AFUA_3G01460)-RELATED"/>
    <property type="match status" value="1"/>
</dbReference>
<organism evidence="5 6">
    <name type="scientific">Schizopora paradoxa</name>
    <dbReference type="NCBI Taxonomy" id="27342"/>
    <lineage>
        <taxon>Eukaryota</taxon>
        <taxon>Fungi</taxon>
        <taxon>Dikarya</taxon>
        <taxon>Basidiomycota</taxon>
        <taxon>Agaricomycotina</taxon>
        <taxon>Agaricomycetes</taxon>
        <taxon>Hymenochaetales</taxon>
        <taxon>Schizoporaceae</taxon>
        <taxon>Schizopora</taxon>
    </lineage>
</organism>
<dbReference type="Pfam" id="PF01494">
    <property type="entry name" value="FAD_binding_3"/>
    <property type="match status" value="1"/>
</dbReference>
<dbReference type="GO" id="GO:0016491">
    <property type="term" value="F:oxidoreductase activity"/>
    <property type="evidence" value="ECO:0007669"/>
    <property type="project" value="UniProtKB-KW"/>
</dbReference>
<sequence>MAAKTLRVAICGGGIGGLTLALVLQKFSKKDVQIDLYEAKDKFAEIGAGLTVWRRTWYIIQVLGLDKSLGEMAIHPPVEEPTPSFTFRRADLPEGYDFHQIVSPYGTATVHRADMLKVMTDSLSNDIGTHFEKRLVSYVQEGSGILTMTFADGTTAEADVLVGADGLKSVTREVLYENLVNDAKGRDESEAQHLQKFIQPTWTGMYAYRTLVDSEKLLKIAPDHQSPKRPILHFGKCGHVVAYPISKGRFVNFVSLVSNPEKEGSRWEGPLVKEVSVDELKRHLEGWEPRIQQLLSCVESCSRWTVCQNRDIPYFASRNVALLGDAAHAMTPNLGAGAGQAMEDAYVLGRLLVHDSVNVENVRNALDIYDIVRKPVASKVADLSRMCGNCYDFHYVPDSISKAGIEVESAEGMKLLCDFIYSAWSFNWTGTPEDEWVQAEKMLNSSAHGGVTVQTQETPARL</sequence>
<evidence type="ECO:0000256" key="2">
    <source>
        <dbReference type="ARBA" id="ARBA00022827"/>
    </source>
</evidence>
<reference evidence="5 6" key="1">
    <citation type="submission" date="2015-04" db="EMBL/GenBank/DDBJ databases">
        <title>Complete genome sequence of Schizopora paradoxa KUC8140, a cosmopolitan wood degrader in East Asia.</title>
        <authorList>
            <consortium name="DOE Joint Genome Institute"/>
            <person name="Min B."/>
            <person name="Park H."/>
            <person name="Jang Y."/>
            <person name="Kim J.-J."/>
            <person name="Kim K.H."/>
            <person name="Pangilinan J."/>
            <person name="Lipzen A."/>
            <person name="Riley R."/>
            <person name="Grigoriev I.V."/>
            <person name="Spatafora J.W."/>
            <person name="Choi I.-G."/>
        </authorList>
    </citation>
    <scope>NUCLEOTIDE SEQUENCE [LARGE SCALE GENOMIC DNA]</scope>
    <source>
        <strain evidence="5 6">KUC8140</strain>
    </source>
</reference>
<accession>A0A0H2RZ22</accession>
<dbReference type="InterPro" id="IPR036188">
    <property type="entry name" value="FAD/NAD-bd_sf"/>
</dbReference>
<gene>
    <name evidence="5" type="ORF">SCHPADRAFT_937504</name>
</gene>
<proteinExistence type="predicted"/>
<dbReference type="EMBL" id="KQ085910">
    <property type="protein sequence ID" value="KLO16959.1"/>
    <property type="molecule type" value="Genomic_DNA"/>
</dbReference>
<keyword evidence="3" id="KW-0560">Oxidoreductase</keyword>
<evidence type="ECO:0000256" key="1">
    <source>
        <dbReference type="ARBA" id="ARBA00022630"/>
    </source>
</evidence>
<name>A0A0H2RZ22_9AGAM</name>
<dbReference type="OrthoDB" id="417877at2759"/>
<evidence type="ECO:0000313" key="6">
    <source>
        <dbReference type="Proteomes" id="UP000053477"/>
    </source>
</evidence>
<dbReference type="InterPro" id="IPR051104">
    <property type="entry name" value="FAD_monoxygenase"/>
</dbReference>
<protein>
    <submittedName>
        <fullName evidence="5">FAD/NAD-binding domain-containing protein</fullName>
    </submittedName>
</protein>